<dbReference type="Proteomes" id="UP000501690">
    <property type="component" value="Linkage Group LG2"/>
</dbReference>
<evidence type="ECO:0000313" key="2">
    <source>
        <dbReference type="EMBL" id="QCD83180.1"/>
    </source>
</evidence>
<feature type="compositionally biased region" description="Basic and acidic residues" evidence="1">
    <location>
        <begin position="144"/>
        <end position="167"/>
    </location>
</feature>
<evidence type="ECO:0000313" key="3">
    <source>
        <dbReference type="Proteomes" id="UP000501690"/>
    </source>
</evidence>
<feature type="region of interest" description="Disordered" evidence="1">
    <location>
        <begin position="114"/>
        <end position="181"/>
    </location>
</feature>
<reference evidence="2 3" key="1">
    <citation type="submission" date="2019-04" db="EMBL/GenBank/DDBJ databases">
        <title>An improved genome assembly and genetic linkage map for asparagus bean, Vigna unguiculata ssp. sesquipedialis.</title>
        <authorList>
            <person name="Xia Q."/>
            <person name="Zhang R."/>
            <person name="Dong Y."/>
        </authorList>
    </citation>
    <scope>NUCLEOTIDE SEQUENCE [LARGE SCALE GENOMIC DNA]</scope>
    <source>
        <tissue evidence="2">Leaf</tissue>
    </source>
</reference>
<evidence type="ECO:0000256" key="1">
    <source>
        <dbReference type="SAM" id="MobiDB-lite"/>
    </source>
</evidence>
<dbReference type="AlphaFoldDB" id="A0A4D6L3X7"/>
<name>A0A4D6L3X7_VIGUN</name>
<accession>A0A4D6L3X7</accession>
<proteinExistence type="predicted"/>
<keyword evidence="3" id="KW-1185">Reference proteome</keyword>
<gene>
    <name evidence="2" type="ORF">DEO72_LG2g3523</name>
</gene>
<feature type="compositionally biased region" description="Polar residues" evidence="1">
    <location>
        <begin position="118"/>
        <end position="132"/>
    </location>
</feature>
<sequence length="181" mass="20436">MGHVESFMEHEASLASSVRSPDNLIKLVEQVECPYHLGEEVNISESLAGNLGSSDSSTWIVDSSNLEQEEQLHAEKDLRVVLEVQDEKWRLETDDEFGVKKAWELSDLLKRARPIQRNPVNGKSATKTTKNPTKGKSAKVKMKSVKEKIKLDKENIKSVKEKSKSAMEIEDCSVQEKKKKN</sequence>
<protein>
    <submittedName>
        <fullName evidence="2">Uncharacterized protein</fullName>
    </submittedName>
</protein>
<dbReference type="EMBL" id="CP039346">
    <property type="protein sequence ID" value="QCD83180.1"/>
    <property type="molecule type" value="Genomic_DNA"/>
</dbReference>
<organism evidence="2 3">
    <name type="scientific">Vigna unguiculata</name>
    <name type="common">Cowpea</name>
    <dbReference type="NCBI Taxonomy" id="3917"/>
    <lineage>
        <taxon>Eukaryota</taxon>
        <taxon>Viridiplantae</taxon>
        <taxon>Streptophyta</taxon>
        <taxon>Embryophyta</taxon>
        <taxon>Tracheophyta</taxon>
        <taxon>Spermatophyta</taxon>
        <taxon>Magnoliopsida</taxon>
        <taxon>eudicotyledons</taxon>
        <taxon>Gunneridae</taxon>
        <taxon>Pentapetalae</taxon>
        <taxon>rosids</taxon>
        <taxon>fabids</taxon>
        <taxon>Fabales</taxon>
        <taxon>Fabaceae</taxon>
        <taxon>Papilionoideae</taxon>
        <taxon>50 kb inversion clade</taxon>
        <taxon>NPAAA clade</taxon>
        <taxon>indigoferoid/millettioid clade</taxon>
        <taxon>Phaseoleae</taxon>
        <taxon>Vigna</taxon>
    </lineage>
</organism>